<dbReference type="GO" id="GO:0015074">
    <property type="term" value="P:DNA integration"/>
    <property type="evidence" value="ECO:0007669"/>
    <property type="project" value="UniProtKB-KW"/>
</dbReference>
<dbReference type="RefSeq" id="WP_151792112.1">
    <property type="nucleotide sequence ID" value="NZ_BKOK01000001.1"/>
</dbReference>
<dbReference type="Proteomes" id="UP000516672">
    <property type="component" value="Chromosome"/>
</dbReference>
<dbReference type="Pfam" id="PF13356">
    <property type="entry name" value="Arm-DNA-bind_3"/>
    <property type="match status" value="1"/>
</dbReference>
<name>A0A7H2QUM4_9GAMM</name>
<dbReference type="InterPro" id="IPR002104">
    <property type="entry name" value="Integrase_catalytic"/>
</dbReference>
<reference evidence="6" key="2">
    <citation type="submission" date="2020-10" db="EMBL/GenBank/DDBJ databases">
        <title>Clinical and molecular characterization of Acinetobacter seifertii in Taiwan.</title>
        <authorList>
            <person name="Li L.-H."/>
            <person name="Yang Y.-S."/>
            <person name="Sun J.-R."/>
            <person name="Huang T.-W."/>
            <person name="Huang W.-C."/>
            <person name="Wang Y.-C."/>
            <person name="Kuo T.-H."/>
            <person name="Kuo S.-C."/>
            <person name="Chen T.-L."/>
        </authorList>
    </citation>
    <scope>NUCLEOTIDE SEQUENCE [LARGE SCALE GENOMIC DNA]</scope>
    <source>
        <strain evidence="6">AS42</strain>
    </source>
</reference>
<dbReference type="EMBL" id="CP061828">
    <property type="protein sequence ID" value="QOD72232.1"/>
    <property type="molecule type" value="Genomic_DNA"/>
</dbReference>
<evidence type="ECO:0000256" key="4">
    <source>
        <dbReference type="ARBA" id="ARBA00023172"/>
    </source>
</evidence>
<dbReference type="CDD" id="cd00801">
    <property type="entry name" value="INT_P4_C"/>
    <property type="match status" value="1"/>
</dbReference>
<dbReference type="InterPro" id="IPR038488">
    <property type="entry name" value="Integrase_DNA-bd_sf"/>
</dbReference>
<evidence type="ECO:0000313" key="6">
    <source>
        <dbReference type="Proteomes" id="UP000516672"/>
    </source>
</evidence>
<dbReference type="InterPro" id="IPR010998">
    <property type="entry name" value="Integrase_recombinase_N"/>
</dbReference>
<evidence type="ECO:0000256" key="2">
    <source>
        <dbReference type="ARBA" id="ARBA00022908"/>
    </source>
</evidence>
<evidence type="ECO:0000313" key="5">
    <source>
        <dbReference type="EMBL" id="QOD72232.1"/>
    </source>
</evidence>
<sequence>MPITETWLKANNGKPRDKVEEKSDRDSLSVRISAKGKITFQVRFRLEGKAARVDLGTYPLISLKDAREKTIEIRALIEQGIDPRVEKKIDKLVTQQQNIPLKEVFDEWKEKYLDKNKRSAVEIYRSFEIHIFPKLGDLPASRLTFRNWLNVLEPLAEIKPSVAERIVGNAKQMYNWAIKREICTVNPLQNINTRDDLNIEYIPKDRTLDDDEIKYIWQAMFRGRVSLRNRIFVQLCLIYGCRSGELRSTEKIHLDKEKMLWRVPPENHKNGEKTKKQLIRPLIPETLQLFELAETLNDSKYVFVSTWNKDNPVSRGALLGIPYDLTEFMYREEQIKMDHWSLHDLRRTFRTNMSSITEPHIAEIMMGHVLPKIWRVYDQHDYLDEQREALTKWVERIRLIVKPYPIV</sequence>
<dbReference type="Pfam" id="PF00589">
    <property type="entry name" value="Phage_integrase"/>
    <property type="match status" value="1"/>
</dbReference>
<dbReference type="InterPro" id="IPR044068">
    <property type="entry name" value="CB"/>
</dbReference>
<dbReference type="InterPro" id="IPR013762">
    <property type="entry name" value="Integrase-like_cat_sf"/>
</dbReference>
<gene>
    <name evidence="5" type="ORF">IC779_14205</name>
</gene>
<evidence type="ECO:0000256" key="3">
    <source>
        <dbReference type="ARBA" id="ARBA00023125"/>
    </source>
</evidence>
<comment type="similarity">
    <text evidence="1">Belongs to the 'phage' integrase family.</text>
</comment>
<dbReference type="SUPFAM" id="SSF56349">
    <property type="entry name" value="DNA breaking-rejoining enzymes"/>
    <property type="match status" value="1"/>
</dbReference>
<protein>
    <submittedName>
        <fullName evidence="5">Integrase arm-type DNA-binding domain-containing protein</fullName>
    </submittedName>
</protein>
<dbReference type="Gene3D" id="1.10.150.130">
    <property type="match status" value="1"/>
</dbReference>
<dbReference type="InterPro" id="IPR053876">
    <property type="entry name" value="Phage_int_M"/>
</dbReference>
<dbReference type="Pfam" id="PF22022">
    <property type="entry name" value="Phage_int_M"/>
    <property type="match status" value="1"/>
</dbReference>
<dbReference type="PANTHER" id="PTHR30629">
    <property type="entry name" value="PROPHAGE INTEGRASE"/>
    <property type="match status" value="1"/>
</dbReference>
<dbReference type="PROSITE" id="PS51898">
    <property type="entry name" value="TYR_RECOMBINASE"/>
    <property type="match status" value="1"/>
</dbReference>
<dbReference type="Gene3D" id="1.10.443.10">
    <property type="entry name" value="Intergrase catalytic core"/>
    <property type="match status" value="1"/>
</dbReference>
<dbReference type="PROSITE" id="PS51900">
    <property type="entry name" value="CB"/>
    <property type="match status" value="1"/>
</dbReference>
<dbReference type="AlphaFoldDB" id="A0A7H2QUM4"/>
<dbReference type="InterPro" id="IPR025166">
    <property type="entry name" value="Integrase_DNA_bind_dom"/>
</dbReference>
<dbReference type="InterPro" id="IPR011010">
    <property type="entry name" value="DNA_brk_join_enz"/>
</dbReference>
<dbReference type="InterPro" id="IPR050808">
    <property type="entry name" value="Phage_Integrase"/>
</dbReference>
<proteinExistence type="inferred from homology"/>
<keyword evidence="4" id="KW-0233">DNA recombination</keyword>
<dbReference type="GO" id="GO:0003677">
    <property type="term" value="F:DNA binding"/>
    <property type="evidence" value="ECO:0007669"/>
    <property type="project" value="UniProtKB-UniRule"/>
</dbReference>
<organism evidence="5 6">
    <name type="scientific">Acinetobacter seifertii</name>
    <dbReference type="NCBI Taxonomy" id="1530123"/>
    <lineage>
        <taxon>Bacteria</taxon>
        <taxon>Pseudomonadati</taxon>
        <taxon>Pseudomonadota</taxon>
        <taxon>Gammaproteobacteria</taxon>
        <taxon>Moraxellales</taxon>
        <taxon>Moraxellaceae</taxon>
        <taxon>Acinetobacter</taxon>
        <taxon>Acinetobacter calcoaceticus/baumannii complex</taxon>
    </lineage>
</organism>
<reference evidence="5 6" key="1">
    <citation type="submission" date="2020-09" db="EMBL/GenBank/DDBJ databases">
        <authorList>
            <person name="Chen F.-J."/>
            <person name="Lee Y.-T."/>
        </authorList>
    </citation>
    <scope>NUCLEOTIDE SEQUENCE [LARGE SCALE GENOMIC DNA]</scope>
    <source>
        <strain evidence="5 6">AS42</strain>
    </source>
</reference>
<keyword evidence="2" id="KW-0229">DNA integration</keyword>
<dbReference type="GO" id="GO:0006310">
    <property type="term" value="P:DNA recombination"/>
    <property type="evidence" value="ECO:0007669"/>
    <property type="project" value="UniProtKB-KW"/>
</dbReference>
<dbReference type="Gene3D" id="3.30.160.390">
    <property type="entry name" value="Integrase, DNA-binding domain"/>
    <property type="match status" value="1"/>
</dbReference>
<evidence type="ECO:0000256" key="1">
    <source>
        <dbReference type="ARBA" id="ARBA00008857"/>
    </source>
</evidence>
<keyword evidence="3 5" id="KW-0238">DNA-binding</keyword>
<dbReference type="PANTHER" id="PTHR30629:SF2">
    <property type="entry name" value="PROPHAGE INTEGRASE INTS-RELATED"/>
    <property type="match status" value="1"/>
</dbReference>
<accession>A0A7H2QUM4</accession>